<evidence type="ECO:0000313" key="1">
    <source>
        <dbReference type="EMBL" id="OCX25525.1"/>
    </source>
</evidence>
<reference evidence="1 2" key="1">
    <citation type="submission" date="2016-08" db="EMBL/GenBank/DDBJ databases">
        <title>Whole genome sequence of Pseudomonas graminis strain UASWS1507, a potential biological control agent for agriculture.</title>
        <authorList>
            <person name="Crovadore J."/>
            <person name="Calmin G."/>
            <person name="Chablais R."/>
            <person name="Cochard B."/>
            <person name="Lefort F."/>
        </authorList>
    </citation>
    <scope>NUCLEOTIDE SEQUENCE [LARGE SCALE GENOMIC DNA]</scope>
    <source>
        <strain evidence="1 2">UASWS1507</strain>
    </source>
</reference>
<evidence type="ECO:0000313" key="2">
    <source>
        <dbReference type="Proteomes" id="UP000095143"/>
    </source>
</evidence>
<proteinExistence type="predicted"/>
<dbReference type="RefSeq" id="WP_065986385.1">
    <property type="nucleotide sequence ID" value="NZ_MDEN01000049.1"/>
</dbReference>
<dbReference type="EMBL" id="MDEN01000049">
    <property type="protein sequence ID" value="OCX25525.1"/>
    <property type="molecule type" value="Genomic_DNA"/>
</dbReference>
<gene>
    <name evidence="1" type="ORF">BBI10_02235</name>
</gene>
<dbReference type="Proteomes" id="UP000095143">
    <property type="component" value="Unassembled WGS sequence"/>
</dbReference>
<dbReference type="AlphaFoldDB" id="A0A1C2EEX2"/>
<accession>A0A1C2EEX2</accession>
<protein>
    <submittedName>
        <fullName evidence="1">Uncharacterized protein</fullName>
    </submittedName>
</protein>
<dbReference type="OrthoDB" id="7065590at2"/>
<organism evidence="1 2">
    <name type="scientific">Pseudomonas graminis</name>
    <dbReference type="NCBI Taxonomy" id="158627"/>
    <lineage>
        <taxon>Bacteria</taxon>
        <taxon>Pseudomonadati</taxon>
        <taxon>Pseudomonadota</taxon>
        <taxon>Gammaproteobacteria</taxon>
        <taxon>Pseudomonadales</taxon>
        <taxon>Pseudomonadaceae</taxon>
        <taxon>Pseudomonas</taxon>
    </lineage>
</organism>
<name>A0A1C2EEX2_9PSED</name>
<comment type="caution">
    <text evidence="1">The sequence shown here is derived from an EMBL/GenBank/DDBJ whole genome shotgun (WGS) entry which is preliminary data.</text>
</comment>
<sequence length="161" mass="18057">MSSVEERLAQLELRVAQLEGHRPVPDSPSHDPDSIAPSGRLVSVTITNKRYDPANSDLGTYEDHIWFDCAYTLAAESVPTRAVKGTLEFADLFGEVRFRLNTTLNESLMPTIPLKQPGIGFTYNQFIADHQWMLVTKLDDMICNFRVSEALYSNGTSKTFT</sequence>